<evidence type="ECO:0000313" key="3">
    <source>
        <dbReference type="Proteomes" id="UP001580391"/>
    </source>
</evidence>
<gene>
    <name evidence="2" type="ORF">ACE5IX_08580</name>
</gene>
<evidence type="ECO:0008006" key="4">
    <source>
        <dbReference type="Google" id="ProtNLM"/>
    </source>
</evidence>
<dbReference type="Proteomes" id="UP001580391">
    <property type="component" value="Unassembled WGS sequence"/>
</dbReference>
<protein>
    <recommendedName>
        <fullName evidence="4">Band 7 domain-containing protein</fullName>
    </recommendedName>
</protein>
<proteinExistence type="predicted"/>
<sequence length="292" mass="33019">MFRKVGRALFILFILAGVAVLSYPVFLISEGEALVVWEKDGRLISFIRGPGFVYEFGVLQFWEKSVGKEPLHSLSSVLELEYDLSAGLFPEGSNEGKIKSRLDVSYRLEGEEARKWFSSGGRSEAGRTKYLSGVLVSRLRAAIEDEKTLNLTRDSISGFLRKDLGPEIDRELGWLKVESIRILSLDVPEPIVIANLFRNPNFILAKKSEKIEALKKAELYLIQEEAKLSASRKKWEQYKDFLKKNPDMKDFLLYDNIGDNVDVILLPSDSVFGDPKSLAKKKQSAPKPKEVE</sequence>
<dbReference type="EMBL" id="JBHILJ010000003">
    <property type="protein sequence ID" value="MFB5736559.1"/>
    <property type="molecule type" value="Genomic_DNA"/>
</dbReference>
<evidence type="ECO:0000256" key="1">
    <source>
        <dbReference type="SAM" id="MobiDB-lite"/>
    </source>
</evidence>
<dbReference type="RefSeq" id="WP_016544218.1">
    <property type="nucleotide sequence ID" value="NZ_JBHILI010000004.1"/>
</dbReference>
<reference evidence="2 3" key="1">
    <citation type="submission" date="2024-09" db="EMBL/GenBank/DDBJ databases">
        <title>Taxonomic and Genotyping Characterization of Leptospira Strains isolated from Multiple Sources in Colombia highlights the importance of intermediate species.</title>
        <authorList>
            <person name="Torres Higuera L."/>
            <person name="Rojas Tapias D."/>
            <person name="Jimenez Velasquez S."/>
            <person name="Renjifo Ibanez C."/>
        </authorList>
    </citation>
    <scope>NUCLEOTIDE SEQUENCE [LARGE SCALE GENOMIC DNA]</scope>
    <source>
        <strain evidence="2 3">Lep080</strain>
    </source>
</reference>
<comment type="caution">
    <text evidence="2">The sequence shown here is derived from an EMBL/GenBank/DDBJ whole genome shotgun (WGS) entry which is preliminary data.</text>
</comment>
<keyword evidence="3" id="KW-1185">Reference proteome</keyword>
<evidence type="ECO:0000313" key="2">
    <source>
        <dbReference type="EMBL" id="MFB5736559.1"/>
    </source>
</evidence>
<feature type="region of interest" description="Disordered" evidence="1">
    <location>
        <begin position="269"/>
        <end position="292"/>
    </location>
</feature>
<name>A0ABV5BMM4_9LEPT</name>
<organism evidence="2 3">
    <name type="scientific">Leptospira wolffii</name>
    <dbReference type="NCBI Taxonomy" id="409998"/>
    <lineage>
        <taxon>Bacteria</taxon>
        <taxon>Pseudomonadati</taxon>
        <taxon>Spirochaetota</taxon>
        <taxon>Spirochaetia</taxon>
        <taxon>Leptospirales</taxon>
        <taxon>Leptospiraceae</taxon>
        <taxon>Leptospira</taxon>
    </lineage>
</organism>
<accession>A0ABV5BMM4</accession>